<sequence>MKITICGSIAFQNEALAVKEKLEKLGHKVEMWPSRLKDGNDQLISVTEYYRIRKAGADDERWIWDRKAKAITAF</sequence>
<comment type="caution">
    <text evidence="1">The sequence shown here is derived from an EMBL/GenBank/DDBJ whole genome shotgun (WGS) entry which is preliminary data.</text>
</comment>
<organism evidence="1 2">
    <name type="scientific">Candidatus Nealsonbacteria bacterium CG23_combo_of_CG06-09_8_20_14_all_39_17</name>
    <dbReference type="NCBI Taxonomy" id="1974722"/>
    <lineage>
        <taxon>Bacteria</taxon>
        <taxon>Candidatus Nealsoniibacteriota</taxon>
    </lineage>
</organism>
<reference evidence="1 2" key="1">
    <citation type="submission" date="2017-09" db="EMBL/GenBank/DDBJ databases">
        <title>Depth-based differentiation of microbial function through sediment-hosted aquifers and enrichment of novel symbionts in the deep terrestrial subsurface.</title>
        <authorList>
            <person name="Probst A.J."/>
            <person name="Ladd B."/>
            <person name="Jarett J.K."/>
            <person name="Geller-Mcgrath D.E."/>
            <person name="Sieber C.M."/>
            <person name="Emerson J.B."/>
            <person name="Anantharaman K."/>
            <person name="Thomas B.C."/>
            <person name="Malmstrom R."/>
            <person name="Stieglmeier M."/>
            <person name="Klingl A."/>
            <person name="Woyke T."/>
            <person name="Ryan C.M."/>
            <person name="Banfield J.F."/>
        </authorList>
    </citation>
    <scope>NUCLEOTIDE SEQUENCE [LARGE SCALE GENOMIC DNA]</scope>
    <source>
        <strain evidence="1">CG23_combo_of_CG06-09_8_20_14_all_39_17</strain>
    </source>
</reference>
<dbReference type="EMBL" id="PCRO01000009">
    <property type="protein sequence ID" value="PIP23060.1"/>
    <property type="molecule type" value="Genomic_DNA"/>
</dbReference>
<evidence type="ECO:0000313" key="1">
    <source>
        <dbReference type="EMBL" id="PIP23060.1"/>
    </source>
</evidence>
<name>A0A2G9YV05_9BACT</name>
<accession>A0A2G9YV05</accession>
<evidence type="ECO:0000313" key="2">
    <source>
        <dbReference type="Proteomes" id="UP000229976"/>
    </source>
</evidence>
<dbReference type="Proteomes" id="UP000229976">
    <property type="component" value="Unassembled WGS sequence"/>
</dbReference>
<dbReference type="AlphaFoldDB" id="A0A2G9YV05"/>
<protein>
    <submittedName>
        <fullName evidence="1">Uncharacterized protein</fullName>
    </submittedName>
</protein>
<proteinExistence type="predicted"/>
<gene>
    <name evidence="1" type="ORF">COX37_00645</name>
</gene>